<evidence type="ECO:0000313" key="8">
    <source>
        <dbReference type="EMBL" id="NER30636.1"/>
    </source>
</evidence>
<reference evidence="8" key="1">
    <citation type="submission" date="2019-11" db="EMBL/GenBank/DDBJ databases">
        <title>Genomic insights into an expanded diversity of filamentous marine cyanobacteria reveals the extraordinary biosynthetic potential of Moorea and Okeania.</title>
        <authorList>
            <person name="Ferreira Leao T."/>
            <person name="Wang M."/>
            <person name="Moss N."/>
            <person name="Da Silva R."/>
            <person name="Sanders J."/>
            <person name="Nurk S."/>
            <person name="Gurevich A."/>
            <person name="Humphrey G."/>
            <person name="Reher R."/>
            <person name="Zhu Q."/>
            <person name="Belda-Ferre P."/>
            <person name="Glukhov E."/>
            <person name="Rex R."/>
            <person name="Dorrestein P.C."/>
            <person name="Knight R."/>
            <person name="Pevzner P."/>
            <person name="Gerwick W.H."/>
            <person name="Gerwick L."/>
        </authorList>
    </citation>
    <scope>NUCLEOTIDE SEQUENCE</scope>
    <source>
        <strain evidence="8">SIO1C4</strain>
    </source>
</reference>
<name>A0A6B3NAM0_9CYAN</name>
<comment type="similarity">
    <text evidence="2">Belongs to the outer membrane factor (OMF) (TC 1.B.17) family.</text>
</comment>
<keyword evidence="6" id="KW-0472">Membrane</keyword>
<keyword evidence="3" id="KW-0813">Transport</keyword>
<keyword evidence="4" id="KW-1134">Transmembrane beta strand</keyword>
<keyword evidence="5" id="KW-0812">Transmembrane</keyword>
<dbReference type="GO" id="GO:0009279">
    <property type="term" value="C:cell outer membrane"/>
    <property type="evidence" value="ECO:0007669"/>
    <property type="project" value="UniProtKB-SubCell"/>
</dbReference>
<keyword evidence="7" id="KW-0998">Cell outer membrane</keyword>
<evidence type="ECO:0000256" key="6">
    <source>
        <dbReference type="ARBA" id="ARBA00023136"/>
    </source>
</evidence>
<dbReference type="SUPFAM" id="SSF56954">
    <property type="entry name" value="Outer membrane efflux proteins (OEP)"/>
    <property type="match status" value="1"/>
</dbReference>
<dbReference type="Gene3D" id="1.20.1600.10">
    <property type="entry name" value="Outer membrane efflux proteins (OEP)"/>
    <property type="match status" value="1"/>
</dbReference>
<dbReference type="InterPro" id="IPR003423">
    <property type="entry name" value="OMP_efflux"/>
</dbReference>
<evidence type="ECO:0000256" key="4">
    <source>
        <dbReference type="ARBA" id="ARBA00022452"/>
    </source>
</evidence>
<dbReference type="Pfam" id="PF02321">
    <property type="entry name" value="OEP"/>
    <property type="match status" value="1"/>
</dbReference>
<evidence type="ECO:0000256" key="1">
    <source>
        <dbReference type="ARBA" id="ARBA00004442"/>
    </source>
</evidence>
<dbReference type="PANTHER" id="PTHR30026:SF20">
    <property type="entry name" value="OUTER MEMBRANE PROTEIN TOLC"/>
    <property type="match status" value="1"/>
</dbReference>
<dbReference type="PANTHER" id="PTHR30026">
    <property type="entry name" value="OUTER MEMBRANE PROTEIN TOLC"/>
    <property type="match status" value="1"/>
</dbReference>
<sequence>MPTLEIDFGSLLTTGLSSNSLNLKRLKQPQPTTEIISKSLIESGESNTKINETQLKQTDIKSTQNKSGVELNLSDVIVLALENNRDIKNAYLERIVQRQDLVVAEDEFVPNFTPEVSVSLERSGLDGNTTGTNDFSLGANVSVRIPTGGELTFQWIGNAQTLSGNGLSINTNDDTFRQNLELSFNQPLLRGAGIKVNRANLEIARLTEQVNILGLKSTLIDTITDAIVAYRRLLQAQERLKIEELALEGAQELLEITQVLIDAGRRAPVDIVQSETAVANRKVSLLTAQNDLEASRLELINILDIERNIEVLAAEQPTAEAVDLNYQNLQELAFKNQPAYLQAQLELDRAKLDLLQAENNRLWDLSLDTSVSSASNTTTDVRAGVVLSRELGDLTLERDFQRSRVNQLQAANNLEEQRGSLEIELTDRIRDVNLSFSQVELARRATELSERQLEIEQERQRLGRGSTIFEIVNLQNDLAQARNAELDAIINYLNTLTRLDQTLGTTLDTWQVKIEREEQE</sequence>
<protein>
    <submittedName>
        <fullName evidence="8">TolC family protein</fullName>
    </submittedName>
</protein>
<proteinExistence type="inferred from homology"/>
<comment type="subcellular location">
    <subcellularLocation>
        <location evidence="1">Cell outer membrane</location>
    </subcellularLocation>
</comment>
<gene>
    <name evidence="8" type="ORF">F6J89_24220</name>
</gene>
<dbReference type="GO" id="GO:0015562">
    <property type="term" value="F:efflux transmembrane transporter activity"/>
    <property type="evidence" value="ECO:0007669"/>
    <property type="project" value="InterPro"/>
</dbReference>
<dbReference type="GO" id="GO:1990281">
    <property type="term" value="C:efflux pump complex"/>
    <property type="evidence" value="ECO:0007669"/>
    <property type="project" value="TreeGrafter"/>
</dbReference>
<dbReference type="AlphaFoldDB" id="A0A6B3NAM0"/>
<dbReference type="EMBL" id="JAAHFQ010000606">
    <property type="protein sequence ID" value="NER30636.1"/>
    <property type="molecule type" value="Genomic_DNA"/>
</dbReference>
<evidence type="ECO:0000256" key="3">
    <source>
        <dbReference type="ARBA" id="ARBA00022448"/>
    </source>
</evidence>
<accession>A0A6B3NAM0</accession>
<evidence type="ECO:0000256" key="5">
    <source>
        <dbReference type="ARBA" id="ARBA00022692"/>
    </source>
</evidence>
<dbReference type="GO" id="GO:0015288">
    <property type="term" value="F:porin activity"/>
    <property type="evidence" value="ECO:0007669"/>
    <property type="project" value="TreeGrafter"/>
</dbReference>
<comment type="caution">
    <text evidence="8">The sequence shown here is derived from an EMBL/GenBank/DDBJ whole genome shotgun (WGS) entry which is preliminary data.</text>
</comment>
<organism evidence="8">
    <name type="scientific">Symploca sp. SIO1C4</name>
    <dbReference type="NCBI Taxonomy" id="2607765"/>
    <lineage>
        <taxon>Bacteria</taxon>
        <taxon>Bacillati</taxon>
        <taxon>Cyanobacteriota</taxon>
        <taxon>Cyanophyceae</taxon>
        <taxon>Coleofasciculales</taxon>
        <taxon>Coleofasciculaceae</taxon>
        <taxon>Symploca</taxon>
    </lineage>
</organism>
<evidence type="ECO:0000256" key="7">
    <source>
        <dbReference type="ARBA" id="ARBA00023237"/>
    </source>
</evidence>
<evidence type="ECO:0000256" key="2">
    <source>
        <dbReference type="ARBA" id="ARBA00007613"/>
    </source>
</evidence>
<dbReference type="InterPro" id="IPR051906">
    <property type="entry name" value="TolC-like"/>
</dbReference>